<feature type="compositionally biased region" description="Basic and acidic residues" evidence="1">
    <location>
        <begin position="11"/>
        <end position="29"/>
    </location>
</feature>
<accession>A0AAD5MUP9</accession>
<keyword evidence="3" id="KW-1185">Reference proteome</keyword>
<dbReference type="EMBL" id="JAHQIW010002349">
    <property type="protein sequence ID" value="KAJ1355117.1"/>
    <property type="molecule type" value="Genomic_DNA"/>
</dbReference>
<protein>
    <submittedName>
        <fullName evidence="2">Uncharacterized protein</fullName>
    </submittedName>
</protein>
<organism evidence="2 3">
    <name type="scientific">Parelaphostrongylus tenuis</name>
    <name type="common">Meningeal worm</name>
    <dbReference type="NCBI Taxonomy" id="148309"/>
    <lineage>
        <taxon>Eukaryota</taxon>
        <taxon>Metazoa</taxon>
        <taxon>Ecdysozoa</taxon>
        <taxon>Nematoda</taxon>
        <taxon>Chromadorea</taxon>
        <taxon>Rhabditida</taxon>
        <taxon>Rhabditina</taxon>
        <taxon>Rhabditomorpha</taxon>
        <taxon>Strongyloidea</taxon>
        <taxon>Metastrongylidae</taxon>
        <taxon>Parelaphostrongylus</taxon>
    </lineage>
</organism>
<feature type="region of interest" description="Disordered" evidence="1">
    <location>
        <begin position="78"/>
        <end position="112"/>
    </location>
</feature>
<dbReference type="Proteomes" id="UP001196413">
    <property type="component" value="Unassembled WGS sequence"/>
</dbReference>
<dbReference type="AlphaFoldDB" id="A0AAD5MUP9"/>
<evidence type="ECO:0000313" key="2">
    <source>
        <dbReference type="EMBL" id="KAJ1355117.1"/>
    </source>
</evidence>
<gene>
    <name evidence="2" type="ORF">KIN20_012390</name>
</gene>
<feature type="region of interest" description="Disordered" evidence="1">
    <location>
        <begin position="1"/>
        <end position="64"/>
    </location>
</feature>
<sequence length="112" mass="13430">ISETKGPLAFVEKKEGEDGNGKDEKNERKKKEKKHRKNEVKAVEERTERRMRKKVRKRGRRRNEEAMMTYSFETWQNQNEVRIQDLREKDSSSNSTPNHRGPKTLEIMDEKK</sequence>
<feature type="compositionally biased region" description="Basic and acidic residues" evidence="1">
    <location>
        <begin position="82"/>
        <end position="91"/>
    </location>
</feature>
<proteinExistence type="predicted"/>
<feature type="non-terminal residue" evidence="2">
    <location>
        <position position="112"/>
    </location>
</feature>
<comment type="caution">
    <text evidence="2">The sequence shown here is derived from an EMBL/GenBank/DDBJ whole genome shotgun (WGS) entry which is preliminary data.</text>
</comment>
<reference evidence="2" key="1">
    <citation type="submission" date="2021-06" db="EMBL/GenBank/DDBJ databases">
        <title>Parelaphostrongylus tenuis whole genome reference sequence.</title>
        <authorList>
            <person name="Garwood T.J."/>
            <person name="Larsen P.A."/>
            <person name="Fountain-Jones N.M."/>
            <person name="Garbe J.R."/>
            <person name="Macchietto M.G."/>
            <person name="Kania S.A."/>
            <person name="Gerhold R.W."/>
            <person name="Richards J.E."/>
            <person name="Wolf T.M."/>
        </authorList>
    </citation>
    <scope>NUCLEOTIDE SEQUENCE</scope>
    <source>
        <strain evidence="2">MNPRO001-30</strain>
        <tissue evidence="2">Meninges</tissue>
    </source>
</reference>
<feature type="compositionally biased region" description="Basic and acidic residues" evidence="1">
    <location>
        <begin position="39"/>
        <end position="48"/>
    </location>
</feature>
<evidence type="ECO:0000313" key="3">
    <source>
        <dbReference type="Proteomes" id="UP001196413"/>
    </source>
</evidence>
<name>A0AAD5MUP9_PARTN</name>
<evidence type="ECO:0000256" key="1">
    <source>
        <dbReference type="SAM" id="MobiDB-lite"/>
    </source>
</evidence>
<feature type="compositionally biased region" description="Basic residues" evidence="1">
    <location>
        <begin position="49"/>
        <end position="61"/>
    </location>
</feature>